<evidence type="ECO:0000259" key="1">
    <source>
        <dbReference type="Pfam" id="PF13452"/>
    </source>
</evidence>
<feature type="domain" description="FAS1-like dehydratase" evidence="1">
    <location>
        <begin position="7"/>
        <end position="131"/>
    </location>
</feature>
<dbReference type="InterPro" id="IPR016709">
    <property type="entry name" value="HadA-like"/>
</dbReference>
<dbReference type="SUPFAM" id="SSF54637">
    <property type="entry name" value="Thioesterase/thiol ester dehydrase-isomerase"/>
    <property type="match status" value="1"/>
</dbReference>
<evidence type="ECO:0000313" key="3">
    <source>
        <dbReference type="Proteomes" id="UP000250080"/>
    </source>
</evidence>
<proteinExistence type="predicted"/>
<organism evidence="2 3">
    <name type="scientific">Propionibacterium freudenreichii</name>
    <dbReference type="NCBI Taxonomy" id="1744"/>
    <lineage>
        <taxon>Bacteria</taxon>
        <taxon>Bacillati</taxon>
        <taxon>Actinomycetota</taxon>
        <taxon>Actinomycetes</taxon>
        <taxon>Propionibacteriales</taxon>
        <taxon>Propionibacteriaceae</taxon>
        <taxon>Propionibacterium</taxon>
    </lineage>
</organism>
<dbReference type="OMA" id="ERHPACH"/>
<protein>
    <submittedName>
        <fullName evidence="2">UPF0336 protein</fullName>
    </submittedName>
</protein>
<dbReference type="Proteomes" id="UP000250080">
    <property type="component" value="Chromosome I"/>
</dbReference>
<dbReference type="CDD" id="cd03441">
    <property type="entry name" value="R_hydratase_like"/>
    <property type="match status" value="1"/>
</dbReference>
<dbReference type="Gene3D" id="3.10.129.10">
    <property type="entry name" value="Hotdog Thioesterase"/>
    <property type="match status" value="1"/>
</dbReference>
<name>A0A2C8BCL9_9ACTN</name>
<dbReference type="Pfam" id="PF13452">
    <property type="entry name" value="FAS1_DH_region"/>
    <property type="match status" value="1"/>
</dbReference>
<dbReference type="RefSeq" id="WP_013160465.1">
    <property type="nucleotide sequence ID" value="NZ_CCYN01000011.1"/>
</dbReference>
<dbReference type="PIRSF" id="PIRSF018072">
    <property type="entry name" value="UCP018072"/>
    <property type="match status" value="1"/>
</dbReference>
<accession>A0A2C8BCL9</accession>
<dbReference type="EMBL" id="LT618793">
    <property type="protein sequence ID" value="SCQ80720.1"/>
    <property type="molecule type" value="Genomic_DNA"/>
</dbReference>
<reference evidence="2 3" key="1">
    <citation type="submission" date="2016-09" db="EMBL/GenBank/DDBJ databases">
        <authorList>
            <person name="Laine KS P."/>
        </authorList>
    </citation>
    <scope>NUCLEOTIDE SEQUENCE [LARGE SCALE GENOMIC DNA]</scope>
    <source>
        <strain evidence="2">PFRJS-23</strain>
    </source>
</reference>
<sequence>MPIGPEHVGRTYPSTAPYRVSRAKILEFVKSLGDPNPAYLADDDTPFTAPPTFAAVIAASAWGAMFDDPDLGLSLQRTVHADQRFDIERLMREGDDVTATLTITKVHNRGLTDIVTIAVKLDTVDGEHLCTATSTLLNSREAAE</sequence>
<evidence type="ECO:0000313" key="2">
    <source>
        <dbReference type="EMBL" id="SCQ80720.1"/>
    </source>
</evidence>
<dbReference type="AlphaFoldDB" id="A0A2C8BCL9"/>
<gene>
    <name evidence="2" type="ORF">PFR_JS23_1737</name>
</gene>
<dbReference type="InterPro" id="IPR029069">
    <property type="entry name" value="HotDog_dom_sf"/>
</dbReference>
<dbReference type="InterPro" id="IPR039569">
    <property type="entry name" value="FAS1-like_DH_region"/>
</dbReference>